<dbReference type="GO" id="GO:0008320">
    <property type="term" value="F:protein transmembrane transporter activity"/>
    <property type="evidence" value="ECO:0007669"/>
    <property type="project" value="TreeGrafter"/>
</dbReference>
<gene>
    <name evidence="2" type="ORF">MNB_SUP05-SYMBIONT-5-778</name>
</gene>
<sequence length="337" mass="37731">MQSILRPSSVVNASDLIINIKNQSINGSVKFDNHGTEFMGPFRTTYNISGDFPIDNNGTRINLLYSNSLVTPGHAIKELEVESKNNSWSLSITHPIIRQRVQSLKFEAGLNYKNLYTDLLQKAFTKDRIRSFFTDLAYDYADNLGGTNLVSFRIDKGLNSDGATQKGSRLSTKPEASPSYTKFSGRLVRDQSLSGWCDGCDNFSLFLSSNWQFSDEPLFSSEEFSVGGRVFGKGYDLGEITGDKGIAANIELHYKDKYSLFNYDVYSFLDFGTIRNIDDSEKGTDNEKKTIRSLGVGLNSNYKDWNFALAVAKPLANKPATQSDKDPRVFAQISYQF</sequence>
<dbReference type="Gene3D" id="2.40.160.50">
    <property type="entry name" value="membrane protein fhac: a member of the omp85/tpsb transporter family"/>
    <property type="match status" value="1"/>
</dbReference>
<dbReference type="PANTHER" id="PTHR34597">
    <property type="entry name" value="SLR1661 PROTEIN"/>
    <property type="match status" value="1"/>
</dbReference>
<dbReference type="PANTHER" id="PTHR34597:SF6">
    <property type="entry name" value="BLR6126 PROTEIN"/>
    <property type="match status" value="1"/>
</dbReference>
<dbReference type="Pfam" id="PF03865">
    <property type="entry name" value="ShlB"/>
    <property type="match status" value="1"/>
</dbReference>
<dbReference type="GO" id="GO:0046819">
    <property type="term" value="P:protein secretion by the type V secretion system"/>
    <property type="evidence" value="ECO:0007669"/>
    <property type="project" value="TreeGrafter"/>
</dbReference>
<protein>
    <submittedName>
        <fullName evidence="2">Hemolysin activation/secretion protein</fullName>
    </submittedName>
</protein>
<feature type="domain" description="Haemolysin activator HlyB C-terminal" evidence="1">
    <location>
        <begin position="49"/>
        <end position="298"/>
    </location>
</feature>
<name>A0A1W1E4X4_9ZZZZ</name>
<dbReference type="AlphaFoldDB" id="A0A1W1E4X4"/>
<evidence type="ECO:0000313" key="2">
    <source>
        <dbReference type="EMBL" id="SFV88786.1"/>
    </source>
</evidence>
<evidence type="ECO:0000259" key="1">
    <source>
        <dbReference type="Pfam" id="PF03865"/>
    </source>
</evidence>
<organism evidence="2">
    <name type="scientific">hydrothermal vent metagenome</name>
    <dbReference type="NCBI Taxonomy" id="652676"/>
    <lineage>
        <taxon>unclassified sequences</taxon>
        <taxon>metagenomes</taxon>
        <taxon>ecological metagenomes</taxon>
    </lineage>
</organism>
<dbReference type="EMBL" id="FPHZ01000178">
    <property type="protein sequence ID" value="SFV88786.1"/>
    <property type="molecule type" value="Genomic_DNA"/>
</dbReference>
<dbReference type="InterPro" id="IPR005565">
    <property type="entry name" value="Hemolysn_activator_HlyB_C"/>
</dbReference>
<dbReference type="InterPro" id="IPR051544">
    <property type="entry name" value="TPS_OM_transporter"/>
</dbReference>
<accession>A0A1W1E4X4</accession>
<reference evidence="2" key="1">
    <citation type="submission" date="2016-10" db="EMBL/GenBank/DDBJ databases">
        <authorList>
            <person name="de Groot N.N."/>
        </authorList>
    </citation>
    <scope>NUCLEOTIDE SEQUENCE</scope>
</reference>
<proteinExistence type="predicted"/>
<dbReference type="GO" id="GO:0098046">
    <property type="term" value="C:type V protein secretion system complex"/>
    <property type="evidence" value="ECO:0007669"/>
    <property type="project" value="TreeGrafter"/>
</dbReference>